<dbReference type="InterPro" id="IPR000462">
    <property type="entry name" value="CDP-OH_P_trans"/>
</dbReference>
<evidence type="ECO:0000256" key="4">
    <source>
        <dbReference type="SAM" id="MobiDB-lite"/>
    </source>
</evidence>
<dbReference type="InterPro" id="IPR048254">
    <property type="entry name" value="CDP_ALCOHOL_P_TRANSF_CS"/>
</dbReference>
<evidence type="ECO:0000313" key="6">
    <source>
        <dbReference type="Proteomes" id="UP000509510"/>
    </source>
</evidence>
<name>A0A7H8R114_TALRU</name>
<dbReference type="AlphaFoldDB" id="A0A7H8R114"/>
<feature type="compositionally biased region" description="Polar residues" evidence="4">
    <location>
        <begin position="127"/>
        <end position="139"/>
    </location>
</feature>
<dbReference type="Pfam" id="PF01066">
    <property type="entry name" value="CDP-OH_P_transf"/>
    <property type="match status" value="1"/>
</dbReference>
<evidence type="ECO:0000256" key="2">
    <source>
        <dbReference type="ARBA" id="ARBA00022679"/>
    </source>
</evidence>
<comment type="similarity">
    <text evidence="3">Belongs to the CDP-alcohol phosphatidyltransferase class-I family.</text>
</comment>
<dbReference type="GeneID" id="55994697"/>
<keyword evidence="6" id="KW-1185">Reference proteome</keyword>
<dbReference type="EMBL" id="CP055901">
    <property type="protein sequence ID" value="QKX60062.1"/>
    <property type="molecule type" value="Genomic_DNA"/>
</dbReference>
<comment type="similarity">
    <text evidence="1">Belongs to the MIT1/WOR1 family.</text>
</comment>
<dbReference type="OrthoDB" id="5319641at2759"/>
<feature type="non-terminal residue" evidence="5">
    <location>
        <position position="1"/>
    </location>
</feature>
<sequence length="757" mass="81920">VDMVNGAAAVLEPTYHGYVATTQDALILFEACLTGVLHHVPRRPHDRERSHLVRSGSVFIYEENSSGIKRWTDGVTWSPSRILGNFLVYRELDKPFPPGEKKRAMKKGNRRPGQPARPGEPYARPESNGQAYSPTTPSSAFGDRPAQSDVERALVGSLVDSYGFKDSGLVKKTMSVTVSGVTHHLVSYYSVEDVLKGILSPPSMHEELRFVRPRGELTTKQSFRAPIDDVDTGLESPHDPSQALYGYRPALVTPSAYGMPNPHPDYYMHSSTYASHPSQTGSISAYPSGPLPPQTSSNPYLPSPSNSSHMGLKPDTDHSSFRTNPYGSAFDSMSQNHLPTTLPPALNTTGLPNSLDRNRSHQTSSPSIYRNASIPSRSLTTDLSPPNDPSPTANSYSRGTYNLPGQLDNASTQSLEQRNIAAASFDPTIPRRDTATISSYYTGSADRQSYYPGVAHSNYPTAQPMSAWTTAAPAQPGIRQQQLFNTTSYLTSTSGLSSRNGVVGSRREFGFCTSLKRGQSGQFRFAGSTGQKRWSGSSNPPEGQTPGKTENGDKKKPSLLSKLPGPVVHENIYTVPNLLTFSRLLAAPAVGYLLVHNHHAAALSLFAYAGITDLVDGYIARRYNLQTVVGTIIDPAADKLLMTISVVCLALNGSMPAWLAALILGRDVGLSISAIYYRWVSLPPPKTMARYWDFSLPSAEVKPTTISKANTALQLLLVGTSMAMPVVPAWLAGAWGLHDGLIGLQCAEIEAPLISSD</sequence>
<organism evidence="5 6">
    <name type="scientific">Talaromyces rugulosus</name>
    <name type="common">Penicillium rugulosum</name>
    <dbReference type="NCBI Taxonomy" id="121627"/>
    <lineage>
        <taxon>Eukaryota</taxon>
        <taxon>Fungi</taxon>
        <taxon>Dikarya</taxon>
        <taxon>Ascomycota</taxon>
        <taxon>Pezizomycotina</taxon>
        <taxon>Eurotiomycetes</taxon>
        <taxon>Eurotiomycetidae</taxon>
        <taxon>Eurotiales</taxon>
        <taxon>Trichocomaceae</taxon>
        <taxon>Talaromyces</taxon>
        <taxon>Talaromyces sect. Islandici</taxon>
    </lineage>
</organism>
<accession>A0A7H8R114</accession>
<dbReference type="PANTHER" id="PTHR28027:SF2">
    <property type="entry name" value="TRANSCRIPTIONAL REGULATOR MIT1"/>
    <property type="match status" value="1"/>
</dbReference>
<feature type="compositionally biased region" description="Polar residues" evidence="4">
    <location>
        <begin position="525"/>
        <end position="548"/>
    </location>
</feature>
<feature type="region of interest" description="Disordered" evidence="4">
    <location>
        <begin position="98"/>
        <end position="147"/>
    </location>
</feature>
<feature type="compositionally biased region" description="Polar residues" evidence="4">
    <location>
        <begin position="321"/>
        <end position="337"/>
    </location>
</feature>
<reference evidence="6" key="1">
    <citation type="submission" date="2020-06" db="EMBL/GenBank/DDBJ databases">
        <title>A chromosome-scale genome assembly of Talaromyces rugulosus W13939.</title>
        <authorList>
            <person name="Wang B."/>
            <person name="Guo L."/>
            <person name="Ye K."/>
            <person name="Wang L."/>
        </authorList>
    </citation>
    <scope>NUCLEOTIDE SEQUENCE [LARGE SCALE GENOMIC DNA]</scope>
    <source>
        <strain evidence="6">W13939</strain>
    </source>
</reference>
<gene>
    <name evidence="5" type="ORF">TRUGW13939_07204</name>
</gene>
<protein>
    <submittedName>
        <fullName evidence="5">Uncharacterized protein</fullName>
    </submittedName>
</protein>
<feature type="region of interest" description="Disordered" evidence="4">
    <location>
        <begin position="221"/>
        <end position="244"/>
    </location>
</feature>
<dbReference type="GO" id="GO:0016780">
    <property type="term" value="F:phosphotransferase activity, for other substituted phosphate groups"/>
    <property type="evidence" value="ECO:0007669"/>
    <property type="project" value="InterPro"/>
</dbReference>
<dbReference type="InterPro" id="IPR043130">
    <property type="entry name" value="CDP-OH_PTrfase_TM_dom"/>
</dbReference>
<dbReference type="InterPro" id="IPR018608">
    <property type="entry name" value="Gti1/Pac2"/>
</dbReference>
<dbReference type="Proteomes" id="UP000509510">
    <property type="component" value="Chromosome IV"/>
</dbReference>
<evidence type="ECO:0000313" key="5">
    <source>
        <dbReference type="EMBL" id="QKX60062.1"/>
    </source>
</evidence>
<evidence type="ECO:0000256" key="3">
    <source>
        <dbReference type="RuleBase" id="RU003750"/>
    </source>
</evidence>
<dbReference type="GO" id="GO:0008654">
    <property type="term" value="P:phospholipid biosynthetic process"/>
    <property type="evidence" value="ECO:0007669"/>
    <property type="project" value="InterPro"/>
</dbReference>
<proteinExistence type="inferred from homology"/>
<dbReference type="Pfam" id="PF09729">
    <property type="entry name" value="Gti1_Pac2"/>
    <property type="match status" value="1"/>
</dbReference>
<dbReference type="Gene3D" id="1.20.120.1760">
    <property type="match status" value="1"/>
</dbReference>
<feature type="region of interest" description="Disordered" evidence="4">
    <location>
        <begin position="525"/>
        <end position="560"/>
    </location>
</feature>
<evidence type="ECO:0000256" key="1">
    <source>
        <dbReference type="ARBA" id="ARBA00008359"/>
    </source>
</evidence>
<feature type="compositionally biased region" description="Polar residues" evidence="4">
    <location>
        <begin position="270"/>
        <end position="285"/>
    </location>
</feature>
<dbReference type="KEGG" id="trg:TRUGW13939_07204"/>
<dbReference type="PANTHER" id="PTHR28027">
    <property type="entry name" value="TRANSCRIPTIONAL REGULATOR MIT1"/>
    <property type="match status" value="1"/>
</dbReference>
<feature type="compositionally biased region" description="Low complexity" evidence="4">
    <location>
        <begin position="296"/>
        <end position="308"/>
    </location>
</feature>
<dbReference type="GO" id="GO:0016020">
    <property type="term" value="C:membrane"/>
    <property type="evidence" value="ECO:0007669"/>
    <property type="project" value="InterPro"/>
</dbReference>
<feature type="compositionally biased region" description="Low complexity" evidence="4">
    <location>
        <begin position="338"/>
        <end position="352"/>
    </location>
</feature>
<dbReference type="FunFam" id="1.20.120.1760:FF:000017">
    <property type="entry name" value="Phosphatidyl synthase"/>
    <property type="match status" value="1"/>
</dbReference>
<feature type="region of interest" description="Disordered" evidence="4">
    <location>
        <begin position="270"/>
        <end position="411"/>
    </location>
</feature>
<dbReference type="PROSITE" id="PS00379">
    <property type="entry name" value="CDP_ALCOHOL_P_TRANSF"/>
    <property type="match status" value="1"/>
</dbReference>
<keyword evidence="2 3" id="KW-0808">Transferase</keyword>
<dbReference type="GO" id="GO:0003677">
    <property type="term" value="F:DNA binding"/>
    <property type="evidence" value="ECO:0007669"/>
    <property type="project" value="TreeGrafter"/>
</dbReference>
<dbReference type="RefSeq" id="XP_035346239.1">
    <property type="nucleotide sequence ID" value="XM_035490346.1"/>
</dbReference>
<feature type="compositionally biased region" description="Polar residues" evidence="4">
    <location>
        <begin position="361"/>
        <end position="400"/>
    </location>
</feature>